<dbReference type="PANTHER" id="PTHR11096">
    <property type="entry name" value="RNA 3' TERMINAL PHOSPHATE CYCLASE"/>
    <property type="match status" value="1"/>
</dbReference>
<keyword evidence="5" id="KW-0963">Cytoplasm</keyword>
<dbReference type="Pfam" id="PF01137">
    <property type="entry name" value="RTC"/>
    <property type="match status" value="1"/>
</dbReference>
<dbReference type="InterPro" id="IPR037136">
    <property type="entry name" value="RNA3'_phos_cyclase_dom_sf"/>
</dbReference>
<feature type="binding site" evidence="5">
    <location>
        <position position="100"/>
    </location>
    <ligand>
        <name>ATP</name>
        <dbReference type="ChEBI" id="CHEBI:30616"/>
    </ligand>
</feature>
<evidence type="ECO:0000259" key="7">
    <source>
        <dbReference type="Pfam" id="PF01137"/>
    </source>
</evidence>
<dbReference type="InterPro" id="IPR017770">
    <property type="entry name" value="RNA3'_term_phos_cyc_type_1"/>
</dbReference>
<gene>
    <name evidence="5" type="primary">rtcA</name>
    <name evidence="9" type="ORF">CMC5_038530</name>
</gene>
<evidence type="ECO:0000313" key="9">
    <source>
        <dbReference type="EMBL" id="AKT39704.1"/>
    </source>
</evidence>
<dbReference type="Gene3D" id="3.30.360.20">
    <property type="entry name" value="RNA 3'-terminal phosphate cyclase, insert domain"/>
    <property type="match status" value="1"/>
</dbReference>
<comment type="function">
    <text evidence="5">Catalyzes the conversion of 3'-phosphate to a 2',3'-cyclic phosphodiester at the end of RNA. The mechanism of action of the enzyme occurs in 3 steps: (A) adenylation of the enzyme by ATP; (B) transfer of adenylate to an RNA-N3'P to produce RNA-N3'PP5'A; (C) and attack of the adjacent 2'-hydroxyl on the 3'-phosphorus in the diester linkage to produce the cyclic end product. The biological role of this enzyme is unknown but it is likely to function in some aspects of cellular RNA processing.</text>
</comment>
<feature type="domain" description="RNA 3'-terminal phosphate cyclase" evidence="7">
    <location>
        <begin position="9"/>
        <end position="323"/>
    </location>
</feature>
<keyword evidence="5" id="KW-0067">ATP-binding</keyword>
<dbReference type="GO" id="GO:0005524">
    <property type="term" value="F:ATP binding"/>
    <property type="evidence" value="ECO:0007669"/>
    <property type="project" value="UniProtKB-KW"/>
</dbReference>
<dbReference type="PANTHER" id="PTHR11096:SF0">
    <property type="entry name" value="RNA 3'-TERMINAL PHOSPHATE CYCLASE"/>
    <property type="match status" value="1"/>
</dbReference>
<dbReference type="HAMAP" id="MF_00200">
    <property type="entry name" value="RTC"/>
    <property type="match status" value="1"/>
</dbReference>
<protein>
    <recommendedName>
        <fullName evidence="5 6">RNA 3'-terminal phosphate cyclase</fullName>
        <shortName evidence="5">RNA cyclase</shortName>
        <shortName evidence="5">RNA-3'-phosphate cyclase</shortName>
        <ecNumber evidence="5 6">6.5.1.4</ecNumber>
    </recommendedName>
</protein>
<keyword evidence="3 5" id="KW-0547">Nucleotide-binding</keyword>
<sequence length="339" mass="35569">MLTIDGSTGEGGGQILRTSLALSLVTGTPVKLVRVRAGRAKPGLARQHLTAVQAAARVGCAEVSGAALGSTEITFRPGSIAPGVHTFAVGTAGSATLVLQTVLPALLSAQGDSELVLEGGTHNPMAPPFDFMERAYLPLLQRMGPVVTAELERYGFYPGGGGRVRVSITPAPLGKLTLLERGEVRSRRLVARVANLPVHVARREVEAAAKVLGWERAWLHTEVLEGVAGPGNVVTAEVVSEHVTEVFTSFGERGVRAEVVGERLGKEVKAYEAAGVPVGEYLADQLLLPMALAGGGSFRSVVPSSHTRTHAGLLEQLLGVKTRFEQEGEDAWRVEVGSG</sequence>
<comment type="catalytic activity">
    <reaction evidence="4 5">
        <text>a 3'-end 3'-phospho-ribonucleotide-RNA + ATP = a 3'-end 2',3'-cyclophospho-ribonucleotide-RNA + AMP + diphosphate</text>
        <dbReference type="Rhea" id="RHEA:23976"/>
        <dbReference type="Rhea" id="RHEA-COMP:10463"/>
        <dbReference type="Rhea" id="RHEA-COMP:10464"/>
        <dbReference type="ChEBI" id="CHEBI:30616"/>
        <dbReference type="ChEBI" id="CHEBI:33019"/>
        <dbReference type="ChEBI" id="CHEBI:83062"/>
        <dbReference type="ChEBI" id="CHEBI:83064"/>
        <dbReference type="ChEBI" id="CHEBI:456215"/>
        <dbReference type="EC" id="6.5.1.4"/>
    </reaction>
</comment>
<keyword evidence="10" id="KW-1185">Reference proteome</keyword>
<proteinExistence type="inferred from homology"/>
<evidence type="ECO:0000256" key="1">
    <source>
        <dbReference type="ARBA" id="ARBA00009206"/>
    </source>
</evidence>
<dbReference type="NCBIfam" id="TIGR03399">
    <property type="entry name" value="RNA_3prim_cycl"/>
    <property type="match status" value="1"/>
</dbReference>
<evidence type="ECO:0000259" key="8">
    <source>
        <dbReference type="Pfam" id="PF05189"/>
    </source>
</evidence>
<dbReference type="Pfam" id="PF05189">
    <property type="entry name" value="RTC_insert"/>
    <property type="match status" value="1"/>
</dbReference>
<dbReference type="RefSeq" id="WP_050431748.1">
    <property type="nucleotide sequence ID" value="NZ_CP012159.1"/>
</dbReference>
<dbReference type="GO" id="GO:0003963">
    <property type="term" value="F:RNA-3'-phosphate cyclase activity"/>
    <property type="evidence" value="ECO:0007669"/>
    <property type="project" value="UniProtKB-UniRule"/>
</dbReference>
<dbReference type="InterPro" id="IPR036553">
    <property type="entry name" value="RPTC_insert"/>
</dbReference>
<evidence type="ECO:0000256" key="4">
    <source>
        <dbReference type="ARBA" id="ARBA00024481"/>
    </source>
</evidence>
<dbReference type="NCBIfam" id="NF003246">
    <property type="entry name" value="PRK04204.1-2"/>
    <property type="match status" value="1"/>
</dbReference>
<dbReference type="InterPro" id="IPR023797">
    <property type="entry name" value="RNA3'_phos_cyclase_dom"/>
</dbReference>
<feature type="binding site" evidence="5">
    <location>
        <begin position="281"/>
        <end position="285"/>
    </location>
    <ligand>
        <name>ATP</name>
        <dbReference type="ChEBI" id="CHEBI:30616"/>
    </ligand>
</feature>
<reference evidence="9 10" key="1">
    <citation type="submission" date="2015-07" db="EMBL/GenBank/DDBJ databases">
        <title>Genome analysis of myxobacterium Chondromyces crocatus Cm c5 reveals a high potential for natural compound synthesis and the genetic basis for the loss of fruiting body formation.</title>
        <authorList>
            <person name="Zaburannyi N."/>
            <person name="Bunk B."/>
            <person name="Maier J."/>
            <person name="Overmann J."/>
            <person name="Mueller R."/>
        </authorList>
    </citation>
    <scope>NUCLEOTIDE SEQUENCE [LARGE SCALE GENOMIC DNA]</scope>
    <source>
        <strain evidence="9 10">Cm c5</strain>
    </source>
</reference>
<keyword evidence="2 5" id="KW-0436">Ligase</keyword>
<dbReference type="KEGG" id="ccro:CMC5_038530"/>
<dbReference type="Gene3D" id="3.65.10.20">
    <property type="entry name" value="RNA 3'-terminal phosphate cyclase domain"/>
    <property type="match status" value="1"/>
</dbReference>
<evidence type="ECO:0000256" key="6">
    <source>
        <dbReference type="NCBIfam" id="TIGR03399"/>
    </source>
</evidence>
<evidence type="ECO:0000256" key="3">
    <source>
        <dbReference type="ARBA" id="ARBA00022741"/>
    </source>
</evidence>
<dbReference type="PIRSF" id="PIRSF005378">
    <property type="entry name" value="RNA3'_term_phos_cycl_euk"/>
    <property type="match status" value="1"/>
</dbReference>
<dbReference type="InterPro" id="IPR000228">
    <property type="entry name" value="RNA3'_term_phos_cyc"/>
</dbReference>
<comment type="similarity">
    <text evidence="1 5">Belongs to the RNA 3'-terminal cyclase family. Type 1 subfamily.</text>
</comment>
<dbReference type="GO" id="GO:0006396">
    <property type="term" value="P:RNA processing"/>
    <property type="evidence" value="ECO:0007669"/>
    <property type="project" value="UniProtKB-UniRule"/>
</dbReference>
<dbReference type="Proteomes" id="UP000067626">
    <property type="component" value="Chromosome"/>
</dbReference>
<dbReference type="InterPro" id="IPR013792">
    <property type="entry name" value="RNA3'P_cycl/enolpyr_Trfase_a/b"/>
</dbReference>
<dbReference type="SUPFAM" id="SSF52913">
    <property type="entry name" value="RNA 3'-terminal phosphate cyclase, RPTC, insert domain"/>
    <property type="match status" value="1"/>
</dbReference>
<dbReference type="SUPFAM" id="SSF55205">
    <property type="entry name" value="EPT/RTPC-like"/>
    <property type="match status" value="2"/>
</dbReference>
<dbReference type="AlphaFoldDB" id="A0A0K1EFT6"/>
<dbReference type="OrthoDB" id="9789235at2"/>
<dbReference type="EC" id="6.5.1.4" evidence="5 6"/>
<dbReference type="GO" id="GO:0005737">
    <property type="term" value="C:cytoplasm"/>
    <property type="evidence" value="ECO:0007669"/>
    <property type="project" value="UniProtKB-SubCell"/>
</dbReference>
<accession>A0A0K1EFT6</accession>
<dbReference type="InterPro" id="IPR013791">
    <property type="entry name" value="RNA3'-term_phos_cycl_insert"/>
</dbReference>
<comment type="subcellular location">
    <subcellularLocation>
        <location evidence="5">Cytoplasm</location>
    </subcellularLocation>
</comment>
<evidence type="ECO:0000313" key="10">
    <source>
        <dbReference type="Proteomes" id="UP000067626"/>
    </source>
</evidence>
<feature type="domain" description="RNA 3'-terminal phosphate cyclase insert" evidence="8">
    <location>
        <begin position="179"/>
        <end position="267"/>
    </location>
</feature>
<evidence type="ECO:0000256" key="2">
    <source>
        <dbReference type="ARBA" id="ARBA00022598"/>
    </source>
</evidence>
<dbReference type="EMBL" id="CP012159">
    <property type="protein sequence ID" value="AKT39704.1"/>
    <property type="molecule type" value="Genomic_DNA"/>
</dbReference>
<name>A0A0K1EFT6_CHOCO</name>
<organism evidence="9 10">
    <name type="scientific">Chondromyces crocatus</name>
    <dbReference type="NCBI Taxonomy" id="52"/>
    <lineage>
        <taxon>Bacteria</taxon>
        <taxon>Pseudomonadati</taxon>
        <taxon>Myxococcota</taxon>
        <taxon>Polyangia</taxon>
        <taxon>Polyangiales</taxon>
        <taxon>Polyangiaceae</taxon>
        <taxon>Chondromyces</taxon>
    </lineage>
</organism>
<evidence type="ECO:0000256" key="5">
    <source>
        <dbReference type="HAMAP-Rule" id="MF_00200"/>
    </source>
</evidence>
<dbReference type="STRING" id="52.CMC5_038530"/>
<dbReference type="PATRIC" id="fig|52.7.peg.4245"/>
<feature type="active site" description="Tele-AMP-histidine intermediate" evidence="5">
    <location>
        <position position="306"/>
    </location>
</feature>